<keyword evidence="1" id="KW-0812">Transmembrane</keyword>
<dbReference type="EMBL" id="LATX01001554">
    <property type="protein sequence ID" value="KTB40717.1"/>
    <property type="molecule type" value="Genomic_DNA"/>
</dbReference>
<proteinExistence type="predicted"/>
<reference evidence="2 3" key="1">
    <citation type="submission" date="2015-12" db="EMBL/GenBank/DDBJ databases">
        <title>Draft genome sequence of Moniliophthora roreri, the causal agent of frosty pod rot of cacao.</title>
        <authorList>
            <person name="Aime M.C."/>
            <person name="Diaz-Valderrama J.R."/>
            <person name="Kijpornyongpan T."/>
            <person name="Phillips-Mora W."/>
        </authorList>
    </citation>
    <scope>NUCLEOTIDE SEQUENCE [LARGE SCALE GENOMIC DNA]</scope>
    <source>
        <strain evidence="2 3">MCA 2952</strain>
    </source>
</reference>
<keyword evidence="1" id="KW-0472">Membrane</keyword>
<dbReference type="Proteomes" id="UP000054988">
    <property type="component" value="Unassembled WGS sequence"/>
</dbReference>
<protein>
    <submittedName>
        <fullName evidence="2">Uncharacterized protein</fullName>
    </submittedName>
</protein>
<evidence type="ECO:0000313" key="2">
    <source>
        <dbReference type="EMBL" id="KTB40717.1"/>
    </source>
</evidence>
<dbReference type="AlphaFoldDB" id="A0A0W0FWH0"/>
<comment type="caution">
    <text evidence="2">The sequence shown here is derived from an EMBL/GenBank/DDBJ whole genome shotgun (WGS) entry which is preliminary data.</text>
</comment>
<organism evidence="2 3">
    <name type="scientific">Moniliophthora roreri</name>
    <name type="common">Frosty pod rot fungus</name>
    <name type="synonym">Monilia roreri</name>
    <dbReference type="NCBI Taxonomy" id="221103"/>
    <lineage>
        <taxon>Eukaryota</taxon>
        <taxon>Fungi</taxon>
        <taxon>Dikarya</taxon>
        <taxon>Basidiomycota</taxon>
        <taxon>Agaricomycotina</taxon>
        <taxon>Agaricomycetes</taxon>
        <taxon>Agaricomycetidae</taxon>
        <taxon>Agaricales</taxon>
        <taxon>Marasmiineae</taxon>
        <taxon>Marasmiaceae</taxon>
        <taxon>Moniliophthora</taxon>
    </lineage>
</organism>
<sequence length="807" mass="92294">MSTPLVHESKPKLASELDSGFTPHHKFSISKFIVFCSVAGLFVSHALAAFTISFGLRFLQFFGKPHIEVHQNQTWEQALTSGYRNVVVRPLIDRKQRYDVLVTVWLRRTEEEKHSLWDQMQGAHYVLDNYDSEIDWDNYDNEYTEDFLHEKAIFSDVVFSGLRLKNRNMFVEIPLQIPTQVFMSGHLSTSDLRASIVIIPSSPSLLDHVSDYSTWYSWMRRHRVRPSRFPPNSTKPPIRSFQDRLLEGFALNVDLIRIHEHQKPNGTSYDESSAPSDALDSHEEEVDCFALSSSGDLVRASPSHILHPFIVTRTQVRINDQTSLLNRQMFVERHERLKSSAHKYCTVPRSRLYSNDIPPWTSCRREYQTVGNWETLMELHVPNEESAAGYDVEWAYAPYMNSLRGAATDKACSSRLAIHSFSLIYLPRTIFLFLSPVDCATSKTIQVPTQNRGVSQACFLFLESLTVALAQHEAAVMNITWRLSFTGRTSAELVGDELIGPVCEQQWAKPNTGDDLTQYAVWTNGLVGHRHGPDLHPKRKFHLVQTRDVMSDVELSLKAMYWISQTSIEHISLQGTYLLVVYYIIASTQRGFSRGLVDWIWHKGLAAIPAVTMLSAVTTIARAGSTGLLRWIPVPVARTYRDWTSFELNRTVNRTVAMLLVIISGFYYIVQPEHIYLISPTYRVDRSRELLPALRASAWWIGKLCQLGFNNRSGVFAGDYKTTVFTWVIQELIELMLTCECVVGNSDEWRQGLSLQDVCRLVLLAATVWQAIRLPRPKPVPEPNDVRVGKMSYIKHKLFGMFYVHVI</sequence>
<accession>A0A0W0FWH0</accession>
<evidence type="ECO:0000313" key="3">
    <source>
        <dbReference type="Proteomes" id="UP000054988"/>
    </source>
</evidence>
<feature type="transmembrane region" description="Helical" evidence="1">
    <location>
        <begin position="32"/>
        <end position="56"/>
    </location>
</feature>
<gene>
    <name evidence="2" type="ORF">WG66_6709</name>
</gene>
<name>A0A0W0FWH0_MONRR</name>
<keyword evidence="1" id="KW-1133">Transmembrane helix</keyword>
<evidence type="ECO:0000256" key="1">
    <source>
        <dbReference type="SAM" id="Phobius"/>
    </source>
</evidence>